<comment type="subcellular location">
    <subcellularLocation>
        <location evidence="1">Cell membrane</location>
        <topology evidence="1">Multi-pass membrane protein</topology>
    </subcellularLocation>
</comment>
<sequence>MSLFDLFLAFLWGAGAAAALSYCFNISYYDIVWGALIGGLGWAVYTAALSPDGSASVLSYFWGALVVAFLSEILAIIIKKPATIYIVPGLLPFVPGGDMFKTMRAAVEGNLQESLNIGFATLSAAGAIAVAIALSSSASRIVKSLIKYLHNKRDKESHDERT</sequence>
<feature type="transmembrane region" description="Helical" evidence="8">
    <location>
        <begin position="57"/>
        <end position="78"/>
    </location>
</feature>
<reference evidence="10" key="2">
    <citation type="submission" date="2021-04" db="EMBL/GenBank/DDBJ databases">
        <authorList>
            <person name="Gilroy R."/>
        </authorList>
    </citation>
    <scope>NUCLEOTIDE SEQUENCE</scope>
    <source>
        <strain evidence="10">Gambia15-2214</strain>
    </source>
</reference>
<dbReference type="GO" id="GO:0015744">
    <property type="term" value="P:succinate transport"/>
    <property type="evidence" value="ECO:0007669"/>
    <property type="project" value="TreeGrafter"/>
</dbReference>
<proteinExistence type="inferred from homology"/>
<name>A0A9E2L1X7_9SPIR</name>
<dbReference type="GO" id="GO:0005886">
    <property type="term" value="C:plasma membrane"/>
    <property type="evidence" value="ECO:0007669"/>
    <property type="project" value="UniProtKB-SubCell"/>
</dbReference>
<evidence type="ECO:0000256" key="1">
    <source>
        <dbReference type="ARBA" id="ARBA00004651"/>
    </source>
</evidence>
<evidence type="ECO:0000256" key="2">
    <source>
        <dbReference type="ARBA" id="ARBA00022475"/>
    </source>
</evidence>
<feature type="domain" description="Threonine/Serine exporter ThrE" evidence="9">
    <location>
        <begin position="16"/>
        <end position="137"/>
    </location>
</feature>
<evidence type="ECO:0000256" key="3">
    <source>
        <dbReference type="ARBA" id="ARBA00022519"/>
    </source>
</evidence>
<evidence type="ECO:0000256" key="8">
    <source>
        <dbReference type="SAM" id="Phobius"/>
    </source>
</evidence>
<comment type="similarity">
    <text evidence="7">Belongs to the ThrE exporter (TC 2.A.79) family.</text>
</comment>
<comment type="caution">
    <text evidence="10">The sequence shown here is derived from an EMBL/GenBank/DDBJ whole genome shotgun (WGS) entry which is preliminary data.</text>
</comment>
<dbReference type="PANTHER" id="PTHR34390:SF1">
    <property type="entry name" value="SUCCINATE TRANSPORTER SUBUNIT YJJB-RELATED"/>
    <property type="match status" value="1"/>
</dbReference>
<keyword evidence="3" id="KW-0997">Cell inner membrane</keyword>
<evidence type="ECO:0000259" key="9">
    <source>
        <dbReference type="Pfam" id="PF12821"/>
    </source>
</evidence>
<evidence type="ECO:0000256" key="6">
    <source>
        <dbReference type="ARBA" id="ARBA00023136"/>
    </source>
</evidence>
<dbReference type="InterPro" id="IPR024528">
    <property type="entry name" value="ThrE_2"/>
</dbReference>
<feature type="transmembrane region" description="Helical" evidence="8">
    <location>
        <begin position="117"/>
        <end position="142"/>
    </location>
</feature>
<keyword evidence="5 8" id="KW-1133">Transmembrane helix</keyword>
<evidence type="ECO:0000313" key="11">
    <source>
        <dbReference type="Proteomes" id="UP000823914"/>
    </source>
</evidence>
<dbReference type="AlphaFoldDB" id="A0A9E2L1X7"/>
<feature type="transmembrane region" description="Helical" evidence="8">
    <location>
        <begin position="31"/>
        <end position="50"/>
    </location>
</feature>
<organism evidence="10 11">
    <name type="scientific">Candidatus Treponema excrementipullorum</name>
    <dbReference type="NCBI Taxonomy" id="2838768"/>
    <lineage>
        <taxon>Bacteria</taxon>
        <taxon>Pseudomonadati</taxon>
        <taxon>Spirochaetota</taxon>
        <taxon>Spirochaetia</taxon>
        <taxon>Spirochaetales</taxon>
        <taxon>Treponemataceae</taxon>
        <taxon>Treponema</taxon>
    </lineage>
</organism>
<evidence type="ECO:0000256" key="7">
    <source>
        <dbReference type="ARBA" id="ARBA00034125"/>
    </source>
</evidence>
<evidence type="ECO:0000313" key="10">
    <source>
        <dbReference type="EMBL" id="MBU3849313.1"/>
    </source>
</evidence>
<dbReference type="Pfam" id="PF12821">
    <property type="entry name" value="ThrE_2"/>
    <property type="match status" value="1"/>
</dbReference>
<accession>A0A9E2L1X7</accession>
<keyword evidence="2" id="KW-1003">Cell membrane</keyword>
<dbReference type="InterPro" id="IPR050539">
    <property type="entry name" value="ThrE_Dicarb/AminoAcid_Exp"/>
</dbReference>
<reference evidence="10" key="1">
    <citation type="journal article" date="2021" name="PeerJ">
        <title>Extensive microbial diversity within the chicken gut microbiome revealed by metagenomics and culture.</title>
        <authorList>
            <person name="Gilroy R."/>
            <person name="Ravi A."/>
            <person name="Getino M."/>
            <person name="Pursley I."/>
            <person name="Horton D.L."/>
            <person name="Alikhan N.F."/>
            <person name="Baker D."/>
            <person name="Gharbi K."/>
            <person name="Hall N."/>
            <person name="Watson M."/>
            <person name="Adriaenssens E.M."/>
            <person name="Foster-Nyarko E."/>
            <person name="Jarju S."/>
            <person name="Secka A."/>
            <person name="Antonio M."/>
            <person name="Oren A."/>
            <person name="Chaudhuri R.R."/>
            <person name="La Ragione R."/>
            <person name="Hildebrand F."/>
            <person name="Pallen M.J."/>
        </authorList>
    </citation>
    <scope>NUCLEOTIDE SEQUENCE</scope>
    <source>
        <strain evidence="10">Gambia15-2214</strain>
    </source>
</reference>
<evidence type="ECO:0000256" key="4">
    <source>
        <dbReference type="ARBA" id="ARBA00022692"/>
    </source>
</evidence>
<dbReference type="PANTHER" id="PTHR34390">
    <property type="entry name" value="UPF0442 PROTEIN YJJB-RELATED"/>
    <property type="match status" value="1"/>
</dbReference>
<dbReference type="Proteomes" id="UP000823914">
    <property type="component" value="Unassembled WGS sequence"/>
</dbReference>
<evidence type="ECO:0000256" key="5">
    <source>
        <dbReference type="ARBA" id="ARBA00022989"/>
    </source>
</evidence>
<gene>
    <name evidence="10" type="ORF">IAA16_01970</name>
</gene>
<dbReference type="EMBL" id="JAHLFV010000043">
    <property type="protein sequence ID" value="MBU3849313.1"/>
    <property type="molecule type" value="Genomic_DNA"/>
</dbReference>
<keyword evidence="4 8" id="KW-0812">Transmembrane</keyword>
<protein>
    <submittedName>
        <fullName evidence="10">Threonine/serine exporter family protein</fullName>
    </submittedName>
</protein>
<keyword evidence="6 8" id="KW-0472">Membrane</keyword>